<feature type="transmembrane region" description="Helical" evidence="9">
    <location>
        <begin position="176"/>
        <end position="194"/>
    </location>
</feature>
<dbReference type="EMBL" id="LT629710">
    <property type="protein sequence ID" value="SDP02667.1"/>
    <property type="molecule type" value="Genomic_DNA"/>
</dbReference>
<feature type="transmembrane region" description="Helical" evidence="9">
    <location>
        <begin position="415"/>
        <end position="434"/>
    </location>
</feature>
<keyword evidence="4 9" id="KW-0812">Transmembrane</keyword>
<keyword evidence="5 9" id="KW-0630">Potassium</keyword>
<feature type="transmembrane region" description="Helical" evidence="9">
    <location>
        <begin position="280"/>
        <end position="300"/>
    </location>
</feature>
<name>A0A1H0PC30_9ACTN</name>
<evidence type="ECO:0000256" key="7">
    <source>
        <dbReference type="ARBA" id="ARBA00023065"/>
    </source>
</evidence>
<dbReference type="PANTHER" id="PTHR30607:SF2">
    <property type="entry name" value="POTASSIUM-TRANSPORTING ATPASE POTASSIUM-BINDING SUBUNIT"/>
    <property type="match status" value="1"/>
</dbReference>
<reference evidence="10 11" key="1">
    <citation type="submission" date="2016-10" db="EMBL/GenBank/DDBJ databases">
        <authorList>
            <person name="de Groot N.N."/>
        </authorList>
    </citation>
    <scope>NUCLEOTIDE SEQUENCE [LARGE SCALE GENOMIC DNA]</scope>
    <source>
        <strain evidence="11">P4-7,KCTC 19426,CECT 7604</strain>
    </source>
</reference>
<sequence length="553" mass="58000">MTPWLSAALEITLVVAVLAIIHVPLGEYMARIYTSDKHWKVERGFYRLLRIDSRADQRWYTYLLSVLGFSAVSILLLWALLSAQSYLPFDFGRAGLPKAQGFNTAVSFVTNTNWQSYSGETALGYTVQAIGLTVQNFLSGAVGMVVVAALIRGLVRRHTDRLGNFWVDLTRTTVRLLLPISTVIALVMVAGGVIQNLNAPTDITTLAGGSQTIPGGLVASQEVIKQLGTNGGGYFNANSGHPFENPAQWTNLLAIVLMLAIPFALPRTFGRMVGSIKQGVAILITMAVLWAGSLTTTLVLEESHAGAALRAAGAAMEGKEVRFGVPMSTLFEVSTTLTSTGAVDSTHSSFTGLGGGALLLNMLLGEIAPGGTGSGLYGMLILAMVGVFVAGLMVGRTPTYLGKRIGGEQMKYVALYILATPALVLLGTGVALLVPSAKSAVLNSGPHSLTEIVYAFGSAANNNGSAFAGLSANNDFYNIALGVVMLLGRFVPIAMVLALAGSLGRQGFRPDDSGTLPTHKLQFITILIGVVVLVAALTYLPALALGPIAEGSA</sequence>
<dbReference type="Pfam" id="PF03814">
    <property type="entry name" value="KdpA"/>
    <property type="match status" value="1"/>
</dbReference>
<dbReference type="PIRSF" id="PIRSF001294">
    <property type="entry name" value="K_ATPaseA"/>
    <property type="match status" value="1"/>
</dbReference>
<dbReference type="GO" id="GO:0008556">
    <property type="term" value="F:P-type potassium transmembrane transporter activity"/>
    <property type="evidence" value="ECO:0007669"/>
    <property type="project" value="InterPro"/>
</dbReference>
<feature type="transmembrane region" description="Helical" evidence="9">
    <location>
        <begin position="6"/>
        <end position="25"/>
    </location>
</feature>
<gene>
    <name evidence="9" type="primary">kdpA</name>
    <name evidence="10" type="ORF">SAMN04515671_2715</name>
</gene>
<dbReference type="RefSeq" id="WP_090476635.1">
    <property type="nucleotide sequence ID" value="NZ_LT629710.1"/>
</dbReference>
<feature type="transmembrane region" description="Helical" evidence="9">
    <location>
        <begin position="59"/>
        <end position="81"/>
    </location>
</feature>
<evidence type="ECO:0000256" key="8">
    <source>
        <dbReference type="ARBA" id="ARBA00023136"/>
    </source>
</evidence>
<dbReference type="PANTHER" id="PTHR30607">
    <property type="entry name" value="POTASSIUM-TRANSPORTING ATPASE A CHAIN"/>
    <property type="match status" value="1"/>
</dbReference>
<dbReference type="Proteomes" id="UP000198741">
    <property type="component" value="Chromosome I"/>
</dbReference>
<evidence type="ECO:0000256" key="4">
    <source>
        <dbReference type="ARBA" id="ARBA00022692"/>
    </source>
</evidence>
<comment type="subcellular location">
    <subcellularLocation>
        <location evidence="9">Cell membrane</location>
        <topology evidence="9">Multi-pass membrane protein</topology>
    </subcellularLocation>
</comment>
<keyword evidence="1 9" id="KW-0813">Transport</keyword>
<dbReference type="OrthoDB" id="9763796at2"/>
<dbReference type="STRING" id="1090615.SAMN04515671_2715"/>
<comment type="similarity">
    <text evidence="9">Belongs to the KdpA family.</text>
</comment>
<evidence type="ECO:0000256" key="9">
    <source>
        <dbReference type="HAMAP-Rule" id="MF_00275"/>
    </source>
</evidence>
<feature type="transmembrane region" description="Helical" evidence="9">
    <location>
        <begin position="249"/>
        <end position="268"/>
    </location>
</feature>
<evidence type="ECO:0000256" key="3">
    <source>
        <dbReference type="ARBA" id="ARBA00022538"/>
    </source>
</evidence>
<keyword evidence="6 9" id="KW-1133">Transmembrane helix</keyword>
<evidence type="ECO:0000313" key="11">
    <source>
        <dbReference type="Proteomes" id="UP000198741"/>
    </source>
</evidence>
<evidence type="ECO:0000256" key="5">
    <source>
        <dbReference type="ARBA" id="ARBA00022958"/>
    </source>
</evidence>
<dbReference type="AlphaFoldDB" id="A0A1H0PC30"/>
<evidence type="ECO:0000313" key="10">
    <source>
        <dbReference type="EMBL" id="SDP02667.1"/>
    </source>
</evidence>
<keyword evidence="8 9" id="KW-0472">Membrane</keyword>
<keyword evidence="7 9" id="KW-0406">Ion transport</keyword>
<dbReference type="InterPro" id="IPR004623">
    <property type="entry name" value="KdpA"/>
</dbReference>
<dbReference type="GO" id="GO:0030955">
    <property type="term" value="F:potassium ion binding"/>
    <property type="evidence" value="ECO:0007669"/>
    <property type="project" value="UniProtKB-UniRule"/>
</dbReference>
<keyword evidence="2 9" id="KW-1003">Cell membrane</keyword>
<dbReference type="GO" id="GO:0005886">
    <property type="term" value="C:plasma membrane"/>
    <property type="evidence" value="ECO:0007669"/>
    <property type="project" value="UniProtKB-SubCell"/>
</dbReference>
<organism evidence="10 11">
    <name type="scientific">Nakamurella panacisegetis</name>
    <dbReference type="NCBI Taxonomy" id="1090615"/>
    <lineage>
        <taxon>Bacteria</taxon>
        <taxon>Bacillati</taxon>
        <taxon>Actinomycetota</taxon>
        <taxon>Actinomycetes</taxon>
        <taxon>Nakamurellales</taxon>
        <taxon>Nakamurellaceae</taxon>
        <taxon>Nakamurella</taxon>
    </lineage>
</organism>
<feature type="transmembrane region" description="Helical" evidence="9">
    <location>
        <begin position="376"/>
        <end position="394"/>
    </location>
</feature>
<comment type="function">
    <text evidence="9">Part of the high-affinity ATP-driven potassium transport (or Kdp) system, which catalyzes the hydrolysis of ATP coupled with the electrogenic transport of potassium into the cytoplasm. This subunit binds the extracellular potassium ions and delivers the ions to the membrane domain of KdpB through an intramembrane tunnel.</text>
</comment>
<keyword evidence="3 9" id="KW-0633">Potassium transport</keyword>
<dbReference type="HAMAP" id="MF_00275">
    <property type="entry name" value="KdpA"/>
    <property type="match status" value="1"/>
</dbReference>
<feature type="transmembrane region" description="Helical" evidence="9">
    <location>
        <begin position="476"/>
        <end position="500"/>
    </location>
</feature>
<protein>
    <recommendedName>
        <fullName evidence="9">Potassium-transporting ATPase potassium-binding subunit</fullName>
    </recommendedName>
    <alternativeName>
        <fullName evidence="9">ATP phosphohydrolase [potassium-transporting] A chain</fullName>
    </alternativeName>
    <alternativeName>
        <fullName evidence="9">Potassium-binding and translocating subunit A</fullName>
    </alternativeName>
    <alternativeName>
        <fullName evidence="9">Potassium-translocating ATPase A chain</fullName>
    </alternativeName>
</protein>
<comment type="subunit">
    <text evidence="9">The system is composed of three essential subunits: KdpA, KdpB and KdpC.</text>
</comment>
<keyword evidence="11" id="KW-1185">Reference proteome</keyword>
<dbReference type="NCBIfam" id="TIGR00680">
    <property type="entry name" value="kdpA"/>
    <property type="match status" value="1"/>
</dbReference>
<accession>A0A1H0PC30</accession>
<evidence type="ECO:0000256" key="1">
    <source>
        <dbReference type="ARBA" id="ARBA00022448"/>
    </source>
</evidence>
<evidence type="ECO:0000256" key="6">
    <source>
        <dbReference type="ARBA" id="ARBA00022989"/>
    </source>
</evidence>
<feature type="transmembrane region" description="Helical" evidence="9">
    <location>
        <begin position="521"/>
        <end position="540"/>
    </location>
</feature>
<evidence type="ECO:0000256" key="2">
    <source>
        <dbReference type="ARBA" id="ARBA00022475"/>
    </source>
</evidence>
<proteinExistence type="inferred from homology"/>
<feature type="transmembrane region" description="Helical" evidence="9">
    <location>
        <begin position="137"/>
        <end position="155"/>
    </location>
</feature>